<dbReference type="PANTHER" id="PTHR10915">
    <property type="entry name" value="SYNDECAN"/>
    <property type="match status" value="1"/>
</dbReference>
<evidence type="ECO:0000256" key="4">
    <source>
        <dbReference type="ARBA" id="ARBA00022729"/>
    </source>
</evidence>
<feature type="signal peptide" evidence="14">
    <location>
        <begin position="1"/>
        <end position="21"/>
    </location>
</feature>
<evidence type="ECO:0000256" key="2">
    <source>
        <dbReference type="ARBA" id="ARBA00005343"/>
    </source>
</evidence>
<evidence type="ECO:0000256" key="7">
    <source>
        <dbReference type="ARBA" id="ARBA00023136"/>
    </source>
</evidence>
<evidence type="ECO:0000256" key="12">
    <source>
        <dbReference type="SAM" id="MobiDB-lite"/>
    </source>
</evidence>
<dbReference type="GO" id="GO:0016020">
    <property type="term" value="C:membrane"/>
    <property type="evidence" value="ECO:0007669"/>
    <property type="project" value="UniProtKB-SubCell"/>
</dbReference>
<feature type="compositionally biased region" description="Acidic residues" evidence="12">
    <location>
        <begin position="47"/>
        <end position="57"/>
    </location>
</feature>
<dbReference type="RefSeq" id="XP_033819541.1">
    <property type="nucleotide sequence ID" value="XM_033963650.1"/>
</dbReference>
<evidence type="ECO:0000313" key="17">
    <source>
        <dbReference type="RefSeq" id="XP_033819541.1"/>
    </source>
</evidence>
<feature type="region of interest" description="Disordered" evidence="12">
    <location>
        <begin position="27"/>
        <end position="130"/>
    </location>
</feature>
<dbReference type="PANTHER" id="PTHR10915:SF3">
    <property type="entry name" value="SYNDECAN-4"/>
    <property type="match status" value="1"/>
</dbReference>
<dbReference type="KEGG" id="gsh:117369289"/>
<comment type="function">
    <text evidence="10">Cell surface proteoglycan which regulates exosome biogenesis in concert with SDCBP and PDCD6IP.</text>
</comment>
<evidence type="ECO:0000259" key="15">
    <source>
        <dbReference type="SMART" id="SM00294"/>
    </source>
</evidence>
<evidence type="ECO:0000256" key="14">
    <source>
        <dbReference type="SAM" id="SignalP"/>
    </source>
</evidence>
<accession>A0A6P8T058</accession>
<feature type="compositionally biased region" description="Basic and acidic residues" evidence="12">
    <location>
        <begin position="96"/>
        <end position="127"/>
    </location>
</feature>
<dbReference type="GO" id="GO:0009986">
    <property type="term" value="C:cell surface"/>
    <property type="evidence" value="ECO:0007669"/>
    <property type="project" value="TreeGrafter"/>
</dbReference>
<dbReference type="PROSITE" id="PS00964">
    <property type="entry name" value="SYNDECAN"/>
    <property type="match status" value="1"/>
</dbReference>
<evidence type="ECO:0000256" key="5">
    <source>
        <dbReference type="ARBA" id="ARBA00022974"/>
    </source>
</evidence>
<dbReference type="InterPro" id="IPR001050">
    <property type="entry name" value="Syndecan"/>
</dbReference>
<evidence type="ECO:0000256" key="6">
    <source>
        <dbReference type="ARBA" id="ARBA00022989"/>
    </source>
</evidence>
<keyword evidence="5 11" id="KW-0654">Proteoglycan</keyword>
<dbReference type="InParanoid" id="A0A6P8T058"/>
<feature type="transmembrane region" description="Helical" evidence="13">
    <location>
        <begin position="146"/>
        <end position="170"/>
    </location>
</feature>
<dbReference type="Proteomes" id="UP000515159">
    <property type="component" value="Chromosome 11"/>
</dbReference>
<dbReference type="GO" id="GO:0016477">
    <property type="term" value="P:cell migration"/>
    <property type="evidence" value="ECO:0007669"/>
    <property type="project" value="TreeGrafter"/>
</dbReference>
<comment type="similarity">
    <text evidence="2 11">Belongs to the syndecan proteoglycan family.</text>
</comment>
<evidence type="ECO:0000256" key="13">
    <source>
        <dbReference type="SAM" id="Phobius"/>
    </source>
</evidence>
<evidence type="ECO:0000256" key="1">
    <source>
        <dbReference type="ARBA" id="ARBA00004479"/>
    </source>
</evidence>
<dbReference type="InterPro" id="IPR030479">
    <property type="entry name" value="Syndecan_CS"/>
</dbReference>
<comment type="subcellular location">
    <subcellularLocation>
        <location evidence="1 11">Membrane</location>
        <topology evidence="1 11">Single-pass type I membrane protein</topology>
    </subcellularLocation>
</comment>
<protein>
    <recommendedName>
        <fullName evidence="11">Syndecan</fullName>
    </recommendedName>
</protein>
<evidence type="ECO:0000256" key="10">
    <source>
        <dbReference type="ARBA" id="ARBA00045953"/>
    </source>
</evidence>
<evidence type="ECO:0000256" key="11">
    <source>
        <dbReference type="RuleBase" id="RU000649"/>
    </source>
</evidence>
<dbReference type="InterPro" id="IPR027789">
    <property type="entry name" value="Syndecan/Neurexin_dom"/>
</dbReference>
<organism evidence="16 17">
    <name type="scientific">Geotrypetes seraphini</name>
    <name type="common">Gaboon caecilian</name>
    <name type="synonym">Caecilia seraphini</name>
    <dbReference type="NCBI Taxonomy" id="260995"/>
    <lineage>
        <taxon>Eukaryota</taxon>
        <taxon>Metazoa</taxon>
        <taxon>Chordata</taxon>
        <taxon>Craniata</taxon>
        <taxon>Vertebrata</taxon>
        <taxon>Euteleostomi</taxon>
        <taxon>Amphibia</taxon>
        <taxon>Gymnophiona</taxon>
        <taxon>Geotrypetes</taxon>
    </lineage>
</organism>
<feature type="chain" id="PRO_5027813981" description="Syndecan" evidence="14">
    <location>
        <begin position="22"/>
        <end position="198"/>
    </location>
</feature>
<dbReference type="InterPro" id="IPR003585">
    <property type="entry name" value="Neurexin-like"/>
</dbReference>
<dbReference type="AlphaFoldDB" id="A0A6P8T058"/>
<gene>
    <name evidence="17" type="primary">SDC4</name>
</gene>
<dbReference type="Pfam" id="PF01034">
    <property type="entry name" value="Syndecan"/>
    <property type="match status" value="1"/>
</dbReference>
<proteinExistence type="inferred from homology"/>
<keyword evidence="6 13" id="KW-1133">Transmembrane helix</keyword>
<keyword evidence="9 11" id="KW-0357">Heparan sulfate</keyword>
<evidence type="ECO:0000256" key="9">
    <source>
        <dbReference type="ARBA" id="ARBA00023207"/>
    </source>
</evidence>
<reference evidence="17" key="1">
    <citation type="submission" date="2025-08" db="UniProtKB">
        <authorList>
            <consortium name="RefSeq"/>
        </authorList>
    </citation>
    <scope>IDENTIFICATION</scope>
</reference>
<feature type="domain" description="Neurexin/syndecan/glycophorin C" evidence="15">
    <location>
        <begin position="169"/>
        <end position="187"/>
    </location>
</feature>
<keyword evidence="3 11" id="KW-0812">Transmembrane</keyword>
<dbReference type="GeneID" id="117369289"/>
<keyword evidence="7 13" id="KW-0472">Membrane</keyword>
<dbReference type="CTD" id="6385"/>
<sequence length="198" mass="21883">MMKLLLLRALPALLLLGLASAESMRETETMQPAEIDFNDDIFSGAFPDDEDEDDFQTEDFSGSGDTDDDFGEDEEEDDAETTAEIPMDNSIPDNDPQDKNKVVDDDDLLKKNEVVPERASPVDKEPANKVSMASTANTSIFEKTEVLAALIAGGVVGLLFAVFLILFLFYRMKKKDEGSYDLGKKPIYTKAATNEFYA</sequence>
<keyword evidence="8 11" id="KW-0325">Glycoprotein</keyword>
<dbReference type="FunCoup" id="A0A6P8T058">
    <property type="interactions" value="434"/>
</dbReference>
<name>A0A6P8T058_GEOSA</name>
<evidence type="ECO:0000256" key="3">
    <source>
        <dbReference type="ARBA" id="ARBA00022692"/>
    </source>
</evidence>
<evidence type="ECO:0000256" key="8">
    <source>
        <dbReference type="ARBA" id="ARBA00023180"/>
    </source>
</evidence>
<dbReference type="SMART" id="SM00294">
    <property type="entry name" value="4.1m"/>
    <property type="match status" value="1"/>
</dbReference>
<dbReference type="OrthoDB" id="10044468at2759"/>
<keyword evidence="4 14" id="KW-0732">Signal</keyword>
<feature type="compositionally biased region" description="Acidic residues" evidence="12">
    <location>
        <begin position="65"/>
        <end position="81"/>
    </location>
</feature>
<evidence type="ECO:0000313" key="16">
    <source>
        <dbReference type="Proteomes" id="UP000515159"/>
    </source>
</evidence>
<keyword evidence="16" id="KW-1185">Reference proteome</keyword>